<proteinExistence type="predicted"/>
<accession>A0A8J6CA17</accession>
<keyword evidence="2" id="KW-1185">Reference proteome</keyword>
<sequence>MSTFLRMLGFGGPKKAELVRATIVRTNYRLQKDWAAFLKEATPGLEALAANAGSSAPQVVVQMKSEHEGANFVLTPAGSKSEPAKLAHSHSSVVEACMLPGSASTAAFDGFCWKWSDAPGTVQVTVTSTCFDIREGSFEAFVAQFATESHQLRPHAAECGILWQAAFESSPSKVTLLSTFQKGADGPKRMGPRLPELYSKMGLAQFLTAKPLIDTSEHGSYLLPVDCDGISVSA</sequence>
<gene>
    <name evidence="1" type="ORF">KFE25_000423</name>
</gene>
<dbReference type="AlphaFoldDB" id="A0A8J6CA17"/>
<name>A0A8J6CA17_DIALT</name>
<organism evidence="1 2">
    <name type="scientific">Diacronema lutheri</name>
    <name type="common">Unicellular marine alga</name>
    <name type="synonym">Monochrysis lutheri</name>
    <dbReference type="NCBI Taxonomy" id="2081491"/>
    <lineage>
        <taxon>Eukaryota</taxon>
        <taxon>Haptista</taxon>
        <taxon>Haptophyta</taxon>
        <taxon>Pavlovophyceae</taxon>
        <taxon>Pavlovales</taxon>
        <taxon>Pavlovaceae</taxon>
        <taxon>Diacronema</taxon>
    </lineage>
</organism>
<protein>
    <submittedName>
        <fullName evidence="1">Uncharacterized protein</fullName>
    </submittedName>
</protein>
<reference evidence="1" key="1">
    <citation type="submission" date="2021-05" db="EMBL/GenBank/DDBJ databases">
        <title>The genome of the haptophyte Pavlova lutheri (Diacronema luteri, Pavlovales) - a model for lipid biosynthesis in eukaryotic algae.</title>
        <authorList>
            <person name="Hulatt C.J."/>
            <person name="Posewitz M.C."/>
        </authorList>
    </citation>
    <scope>NUCLEOTIDE SEQUENCE</scope>
    <source>
        <strain evidence="1">NIVA-4/92</strain>
    </source>
</reference>
<dbReference type="EMBL" id="JAGTXO010000006">
    <property type="protein sequence ID" value="KAG8467107.1"/>
    <property type="molecule type" value="Genomic_DNA"/>
</dbReference>
<evidence type="ECO:0000313" key="2">
    <source>
        <dbReference type="Proteomes" id="UP000751190"/>
    </source>
</evidence>
<comment type="caution">
    <text evidence="1">The sequence shown here is derived from an EMBL/GenBank/DDBJ whole genome shotgun (WGS) entry which is preliminary data.</text>
</comment>
<dbReference type="Proteomes" id="UP000751190">
    <property type="component" value="Unassembled WGS sequence"/>
</dbReference>
<evidence type="ECO:0000313" key="1">
    <source>
        <dbReference type="EMBL" id="KAG8467107.1"/>
    </source>
</evidence>